<gene>
    <name evidence="1" type="ORF">AVEN_226512_1</name>
</gene>
<reference evidence="1 2" key="1">
    <citation type="journal article" date="2019" name="Sci. Rep.">
        <title>Orb-weaving spider Araneus ventricosus genome elucidates the spidroin gene catalogue.</title>
        <authorList>
            <person name="Kono N."/>
            <person name="Nakamura H."/>
            <person name="Ohtoshi R."/>
            <person name="Moran D.A.P."/>
            <person name="Shinohara A."/>
            <person name="Yoshida Y."/>
            <person name="Fujiwara M."/>
            <person name="Mori M."/>
            <person name="Tomita M."/>
            <person name="Arakawa K."/>
        </authorList>
    </citation>
    <scope>NUCLEOTIDE SEQUENCE [LARGE SCALE GENOMIC DNA]</scope>
</reference>
<evidence type="ECO:0000313" key="2">
    <source>
        <dbReference type="Proteomes" id="UP000499080"/>
    </source>
</evidence>
<dbReference type="Proteomes" id="UP000499080">
    <property type="component" value="Unassembled WGS sequence"/>
</dbReference>
<proteinExistence type="predicted"/>
<keyword evidence="2" id="KW-1185">Reference proteome</keyword>
<organism evidence="1 2">
    <name type="scientific">Araneus ventricosus</name>
    <name type="common">Orbweaver spider</name>
    <name type="synonym">Epeira ventricosa</name>
    <dbReference type="NCBI Taxonomy" id="182803"/>
    <lineage>
        <taxon>Eukaryota</taxon>
        <taxon>Metazoa</taxon>
        <taxon>Ecdysozoa</taxon>
        <taxon>Arthropoda</taxon>
        <taxon>Chelicerata</taxon>
        <taxon>Arachnida</taxon>
        <taxon>Araneae</taxon>
        <taxon>Araneomorphae</taxon>
        <taxon>Entelegynae</taxon>
        <taxon>Araneoidea</taxon>
        <taxon>Araneidae</taxon>
        <taxon>Araneus</taxon>
    </lineage>
</organism>
<comment type="caution">
    <text evidence="1">The sequence shown here is derived from an EMBL/GenBank/DDBJ whole genome shotgun (WGS) entry which is preliminary data.</text>
</comment>
<dbReference type="AlphaFoldDB" id="A0A4Y2RVD7"/>
<dbReference type="EMBL" id="BGPR01018503">
    <property type="protein sequence ID" value="GBN79336.1"/>
    <property type="molecule type" value="Genomic_DNA"/>
</dbReference>
<evidence type="ECO:0000313" key="1">
    <source>
        <dbReference type="EMBL" id="GBN79336.1"/>
    </source>
</evidence>
<protein>
    <submittedName>
        <fullName evidence="1">Uncharacterized protein</fullName>
    </submittedName>
</protein>
<name>A0A4Y2RVD7_ARAVE</name>
<sequence>MLPLSPFLTATRRKRQSISWCSTQGGAAGSNQISLVRATSYKGQHGGLSRISRAANTEDAWRQSVWRAAQAAGGTGGNRRPAANPQGSRTGICILSVLIHKEPRSNHLACLSPTRGSVSYLWHASHAEHTGILISGCLSFQGTHSDIIISGARTKTRRRRNHNIWRALKHKGRQHSPAINIWRASKPESLAVTSVLSVPLSYRSARTAQS</sequence>
<accession>A0A4Y2RVD7</accession>